<dbReference type="SMART" id="SM00388">
    <property type="entry name" value="HisKA"/>
    <property type="match status" value="1"/>
</dbReference>
<dbReference type="InterPro" id="IPR036890">
    <property type="entry name" value="HATPase_C_sf"/>
</dbReference>
<feature type="domain" description="PAC" evidence="9">
    <location>
        <begin position="617"/>
        <end position="669"/>
    </location>
</feature>
<dbReference type="SMART" id="SM00062">
    <property type="entry name" value="PBPb"/>
    <property type="match status" value="2"/>
</dbReference>
<evidence type="ECO:0000259" key="6">
    <source>
        <dbReference type="PROSITE" id="PS50109"/>
    </source>
</evidence>
<evidence type="ECO:0000313" key="12">
    <source>
        <dbReference type="Proteomes" id="UP000014216"/>
    </source>
</evidence>
<keyword evidence="5" id="KW-0812">Transmembrane</keyword>
<keyword evidence="11" id="KW-0418">Kinase</keyword>
<dbReference type="NCBIfam" id="TIGR00229">
    <property type="entry name" value="sensory_box"/>
    <property type="match status" value="1"/>
</dbReference>
<organism evidence="11 12">
    <name type="scientific">Desulfotignum phosphitoxidans DSM 13687</name>
    <dbReference type="NCBI Taxonomy" id="1286635"/>
    <lineage>
        <taxon>Bacteria</taxon>
        <taxon>Pseudomonadati</taxon>
        <taxon>Thermodesulfobacteriota</taxon>
        <taxon>Desulfobacteria</taxon>
        <taxon>Desulfobacterales</taxon>
        <taxon>Desulfobacteraceae</taxon>
        <taxon>Desulfotignum</taxon>
    </lineage>
</organism>
<dbReference type="SUPFAM" id="SSF53850">
    <property type="entry name" value="Periplasmic binding protein-like II"/>
    <property type="match status" value="2"/>
</dbReference>
<feature type="domain" description="Response regulatory" evidence="7">
    <location>
        <begin position="933"/>
        <end position="1049"/>
    </location>
</feature>
<dbReference type="InterPro" id="IPR005467">
    <property type="entry name" value="His_kinase_dom"/>
</dbReference>
<dbReference type="Pfam" id="PF00512">
    <property type="entry name" value="HisKA"/>
    <property type="match status" value="1"/>
</dbReference>
<dbReference type="CDD" id="cd13704">
    <property type="entry name" value="PBP2_HisK"/>
    <property type="match status" value="2"/>
</dbReference>
<keyword evidence="11" id="KW-0808">Transferase</keyword>
<dbReference type="InterPro" id="IPR035965">
    <property type="entry name" value="PAS-like_dom_sf"/>
</dbReference>
<dbReference type="InterPro" id="IPR013656">
    <property type="entry name" value="PAS_4"/>
</dbReference>
<dbReference type="InterPro" id="IPR003594">
    <property type="entry name" value="HATPase_dom"/>
</dbReference>
<dbReference type="InterPro" id="IPR001789">
    <property type="entry name" value="Sig_transdc_resp-reg_receiver"/>
</dbReference>
<evidence type="ECO:0000259" key="9">
    <source>
        <dbReference type="PROSITE" id="PS50113"/>
    </source>
</evidence>
<evidence type="ECO:0000313" key="11">
    <source>
        <dbReference type="EMBL" id="EMS80193.1"/>
    </source>
</evidence>
<feature type="transmembrane region" description="Helical" evidence="5">
    <location>
        <begin position="508"/>
        <end position="529"/>
    </location>
</feature>
<dbReference type="SMART" id="SM00448">
    <property type="entry name" value="REC"/>
    <property type="match status" value="1"/>
</dbReference>
<comment type="caution">
    <text evidence="11">The sequence shown here is derived from an EMBL/GenBank/DDBJ whole genome shotgun (WGS) entry which is preliminary data.</text>
</comment>
<dbReference type="SUPFAM" id="SSF52172">
    <property type="entry name" value="CheY-like"/>
    <property type="match status" value="1"/>
</dbReference>
<dbReference type="PROSITE" id="PS50113">
    <property type="entry name" value="PAC"/>
    <property type="match status" value="1"/>
</dbReference>
<dbReference type="SUPFAM" id="SSF47384">
    <property type="entry name" value="Homodimeric domain of signal transducing histidine kinase"/>
    <property type="match status" value="1"/>
</dbReference>
<keyword evidence="5" id="KW-1133">Transmembrane helix</keyword>
<keyword evidence="3 4" id="KW-0597">Phosphoprotein</keyword>
<dbReference type="GO" id="GO:0000155">
    <property type="term" value="F:phosphorelay sensor kinase activity"/>
    <property type="evidence" value="ECO:0007669"/>
    <property type="project" value="InterPro"/>
</dbReference>
<dbReference type="CDD" id="cd00082">
    <property type="entry name" value="HisKA"/>
    <property type="match status" value="1"/>
</dbReference>
<name>S0FYP8_9BACT</name>
<evidence type="ECO:0000256" key="5">
    <source>
        <dbReference type="SAM" id="Phobius"/>
    </source>
</evidence>
<dbReference type="InterPro" id="IPR036097">
    <property type="entry name" value="HisK_dim/P_sf"/>
</dbReference>
<dbReference type="PANTHER" id="PTHR43065">
    <property type="entry name" value="SENSOR HISTIDINE KINASE"/>
    <property type="match status" value="1"/>
</dbReference>
<keyword evidence="12" id="KW-1185">Reference proteome</keyword>
<dbReference type="EMBL" id="APJX01000003">
    <property type="protein sequence ID" value="EMS80193.1"/>
    <property type="molecule type" value="Genomic_DNA"/>
</dbReference>
<dbReference type="OrthoDB" id="5436879at2"/>
<reference evidence="11 12" key="1">
    <citation type="journal article" date="2013" name="Genome Announc.">
        <title>Draft Genome Sequence of Desulfotignum phosphitoxidans DSM 13687 Strain FiPS-3.</title>
        <authorList>
            <person name="Poehlein A."/>
            <person name="Daniel R."/>
            <person name="Simeonova D.D."/>
        </authorList>
    </citation>
    <scope>NUCLEOTIDE SEQUENCE [LARGE SCALE GENOMIC DNA]</scope>
    <source>
        <strain evidence="11 12">DSM 13687</strain>
    </source>
</reference>
<accession>S0FYP8</accession>
<dbReference type="Pfam" id="PF08448">
    <property type="entry name" value="PAS_4"/>
    <property type="match status" value="1"/>
</dbReference>
<dbReference type="Proteomes" id="UP000014216">
    <property type="component" value="Unassembled WGS sequence"/>
</dbReference>
<gene>
    <name evidence="11" type="primary">ptdK</name>
    <name evidence="11" type="ORF">Dpo_3c03370</name>
    <name evidence="10" type="ORF">Dpo_8c01770</name>
</gene>
<evidence type="ECO:0000259" key="8">
    <source>
        <dbReference type="PROSITE" id="PS50112"/>
    </source>
</evidence>
<dbReference type="Pfam" id="PF00072">
    <property type="entry name" value="Response_reg"/>
    <property type="match status" value="1"/>
</dbReference>
<dbReference type="InterPro" id="IPR004358">
    <property type="entry name" value="Sig_transdc_His_kin-like_C"/>
</dbReference>
<dbReference type="SMART" id="SM00387">
    <property type="entry name" value="HATPase_c"/>
    <property type="match status" value="1"/>
</dbReference>
<dbReference type="CDD" id="cd00130">
    <property type="entry name" value="PAS"/>
    <property type="match status" value="1"/>
</dbReference>
<dbReference type="Gene3D" id="3.30.450.20">
    <property type="entry name" value="PAS domain"/>
    <property type="match status" value="1"/>
</dbReference>
<dbReference type="PROSITE" id="PS50112">
    <property type="entry name" value="PAS"/>
    <property type="match status" value="1"/>
</dbReference>
<dbReference type="PRINTS" id="PR00344">
    <property type="entry name" value="BCTRLSENSOR"/>
</dbReference>
<dbReference type="Pfam" id="PF00497">
    <property type="entry name" value="SBP_bac_3"/>
    <property type="match status" value="2"/>
</dbReference>
<dbReference type="InterPro" id="IPR001638">
    <property type="entry name" value="Solute-binding_3/MltF_N"/>
</dbReference>
<dbReference type="PROSITE" id="PS50109">
    <property type="entry name" value="HIS_KIN"/>
    <property type="match status" value="1"/>
</dbReference>
<dbReference type="SMART" id="SM00086">
    <property type="entry name" value="PAC"/>
    <property type="match status" value="1"/>
</dbReference>
<keyword evidence="5" id="KW-0472">Membrane</keyword>
<dbReference type="RefSeq" id="WP_006965544.1">
    <property type="nucleotide sequence ID" value="NZ_APJX01000003.1"/>
</dbReference>
<feature type="modified residue" description="4-aspartylphosphate" evidence="4">
    <location>
        <position position="984"/>
    </location>
</feature>
<dbReference type="PATRIC" id="fig|1286635.3.peg.1904"/>
<dbReference type="PROSITE" id="PS51257">
    <property type="entry name" value="PROKAR_LIPOPROTEIN"/>
    <property type="match status" value="1"/>
</dbReference>
<dbReference type="EC" id="2.7.13.3" evidence="2"/>
<dbReference type="InterPro" id="IPR003661">
    <property type="entry name" value="HisK_dim/P_dom"/>
</dbReference>
<sequence>MTEKNPIKTVYCILWIAAALIGVGCFTPYAHPVFAGEADTAARQTIRSGAEVDYPPFSFVDEHGTANGFSVELMRAALAVMGRDVTFRTGPWTDVRTWLERAEIDALPLVGRTPEREALFDFTVPYMSLHGAIVVRGNETGIRDLADLRGRKVAVMTGDNAEEFLRREDRGIEIHTRPTFDITLQELSDGRYDAVVAQRLVALRLIQKAGLTDLHVIERPIEGFEQDFCFAVHDGDRDTLALLNEGLAIVMADGTYRHLHSKWFAAMQLPSDRPIVVGGDRNFPPYEFLDENGQPAGYNVDLTRAIASEMGLNIDIRLGRWTERIEALENGRIDIMQGMFYSPDRDLKFDFSQPHAVSHYVAVVRNGEGPAPESVKDLSGKRIVVEQGDILHDFVITNDLDTQVVAVADQETALRELREGRHDCALVSLITAIYLTKKHGWSDVVIGKQTIFAAEYCYASAKGQKALLAQFSEGLKALDNTGEYRRIHDKWLRVYQDTPTSLTDALRYSAIVIIPLLVIILLAVTWSWLLRRQVAEKTNALQESLDRFKYVFEAANVGKSITLPTGEVNANKAYADFLGYAPEELEGKKWQVLTPAEDIEKIEMRISRLLTGEKRADRFEKRYVHKNGTLLWADVSVAIWRDDKGTPLYLMTTIVDITERKKVEADHDKLQSQLLQAQKMESVGRLAGGVAHDFNNMLGVIMGYAQLAIDKTDPEDSLRADLKEIVTAAERSTDITRQLLAFARKQTIDPKVLDLNNTLESMLKMIRRLIGEDIDLPWKPKPGVWPVKIDPSQLNQILVNLCVNARDAIADVGKITIETDNVRFDDAYCADHAGFIPGEYVLLAVSDDGRGMDRKTLDNIFEPFYTTKPIGKGTGLGLSVIYGIVKQNKGFINVYSEPEKGTTFRLYFSRHDDVVRRIEADSAEETPAGSGETVLIVEDETSILTLTKRILEQLDYNILTAETPGEAVALTNEHDGEIHLLITDVVMPEMNGRDLAEKLQAEYPKLKVLFMSGYTANVIAHHGVLDADVHFIQKPFSNKDLAVKVKKALKR</sequence>
<dbReference type="PROSITE" id="PS50110">
    <property type="entry name" value="RESPONSE_REGULATORY"/>
    <property type="match status" value="1"/>
</dbReference>
<dbReference type="PANTHER" id="PTHR43065:SF42">
    <property type="entry name" value="TWO-COMPONENT SENSOR PPRA"/>
    <property type="match status" value="1"/>
</dbReference>
<evidence type="ECO:0000256" key="1">
    <source>
        <dbReference type="ARBA" id="ARBA00000085"/>
    </source>
</evidence>
<dbReference type="InterPro" id="IPR000700">
    <property type="entry name" value="PAS-assoc_C"/>
</dbReference>
<evidence type="ECO:0000256" key="4">
    <source>
        <dbReference type="PROSITE-ProRule" id="PRU00169"/>
    </source>
</evidence>
<proteinExistence type="predicted"/>
<dbReference type="InterPro" id="IPR011006">
    <property type="entry name" value="CheY-like_superfamily"/>
</dbReference>
<dbReference type="SUPFAM" id="SSF55785">
    <property type="entry name" value="PYP-like sensor domain (PAS domain)"/>
    <property type="match status" value="1"/>
</dbReference>
<evidence type="ECO:0000259" key="7">
    <source>
        <dbReference type="PROSITE" id="PS50110"/>
    </source>
</evidence>
<dbReference type="EMBL" id="APJX01000008">
    <property type="protein sequence ID" value="EMS78510.1"/>
    <property type="molecule type" value="Genomic_DNA"/>
</dbReference>
<feature type="domain" description="Histidine kinase" evidence="6">
    <location>
        <begin position="689"/>
        <end position="912"/>
    </location>
</feature>
<dbReference type="Gene3D" id="1.10.287.130">
    <property type="match status" value="1"/>
</dbReference>
<dbReference type="SUPFAM" id="SSF55874">
    <property type="entry name" value="ATPase domain of HSP90 chaperone/DNA topoisomerase II/histidine kinase"/>
    <property type="match status" value="1"/>
</dbReference>
<protein>
    <recommendedName>
        <fullName evidence="2">histidine kinase</fullName>
        <ecNumber evidence="2">2.7.13.3</ecNumber>
    </recommendedName>
</protein>
<dbReference type="Gene3D" id="3.40.190.10">
    <property type="entry name" value="Periplasmic binding protein-like II"/>
    <property type="match status" value="4"/>
</dbReference>
<dbReference type="Gene3D" id="3.30.565.10">
    <property type="entry name" value="Histidine kinase-like ATPase, C-terminal domain"/>
    <property type="match status" value="1"/>
</dbReference>
<comment type="catalytic activity">
    <reaction evidence="1">
        <text>ATP + protein L-histidine = ADP + protein N-phospho-L-histidine.</text>
        <dbReference type="EC" id="2.7.13.3"/>
    </reaction>
</comment>
<dbReference type="Pfam" id="PF02518">
    <property type="entry name" value="HATPase_c"/>
    <property type="match status" value="1"/>
</dbReference>
<feature type="domain" description="PAS" evidence="8">
    <location>
        <begin position="571"/>
        <end position="613"/>
    </location>
</feature>
<dbReference type="Gene3D" id="3.40.50.2300">
    <property type="match status" value="1"/>
</dbReference>
<dbReference type="SMART" id="SM00091">
    <property type="entry name" value="PAS"/>
    <property type="match status" value="1"/>
</dbReference>
<dbReference type="AlphaFoldDB" id="S0FYP8"/>
<evidence type="ECO:0000256" key="3">
    <source>
        <dbReference type="ARBA" id="ARBA00022553"/>
    </source>
</evidence>
<dbReference type="InterPro" id="IPR000014">
    <property type="entry name" value="PAS"/>
</dbReference>
<evidence type="ECO:0000256" key="2">
    <source>
        <dbReference type="ARBA" id="ARBA00012438"/>
    </source>
</evidence>
<evidence type="ECO:0000313" key="10">
    <source>
        <dbReference type="EMBL" id="EMS78510.1"/>
    </source>
</evidence>
<dbReference type="InterPro" id="IPR001610">
    <property type="entry name" value="PAC"/>
</dbReference>